<accession>A0ABU1V2C2</accession>
<evidence type="ECO:0000256" key="2">
    <source>
        <dbReference type="ARBA" id="ARBA00012729"/>
    </source>
</evidence>
<evidence type="ECO:0000259" key="6">
    <source>
        <dbReference type="PROSITE" id="PS51910"/>
    </source>
</evidence>
<keyword evidence="4" id="KW-0119">Carbohydrate metabolism</keyword>
<dbReference type="PANTHER" id="PTHR11177">
    <property type="entry name" value="CHITINASE"/>
    <property type="match status" value="1"/>
</dbReference>
<evidence type="ECO:0000256" key="5">
    <source>
        <dbReference type="SAM" id="SignalP"/>
    </source>
</evidence>
<keyword evidence="5" id="KW-0732">Signal</keyword>
<feature type="domain" description="GH18" evidence="6">
    <location>
        <begin position="37"/>
        <end position="374"/>
    </location>
</feature>
<dbReference type="InterPro" id="IPR001223">
    <property type="entry name" value="Glyco_hydro18_cat"/>
</dbReference>
<keyword evidence="7" id="KW-0378">Hydrolase</keyword>
<dbReference type="Proteomes" id="UP001253595">
    <property type="component" value="Unassembled WGS sequence"/>
</dbReference>
<dbReference type="SUPFAM" id="SSF51445">
    <property type="entry name" value="(Trans)glycosidases"/>
    <property type="match status" value="1"/>
</dbReference>
<evidence type="ECO:0000313" key="7">
    <source>
        <dbReference type="EMBL" id="MDR7091599.1"/>
    </source>
</evidence>
<dbReference type="Pfam" id="PF00704">
    <property type="entry name" value="Glyco_hydro_18"/>
    <property type="match status" value="1"/>
</dbReference>
<name>A0ABU1V2C2_9GAMM</name>
<organism evidence="7 8">
    <name type="scientific">Cellvibrio fibrivorans</name>
    <dbReference type="NCBI Taxonomy" id="126350"/>
    <lineage>
        <taxon>Bacteria</taxon>
        <taxon>Pseudomonadati</taxon>
        <taxon>Pseudomonadota</taxon>
        <taxon>Gammaproteobacteria</taxon>
        <taxon>Cellvibrionales</taxon>
        <taxon>Cellvibrionaceae</taxon>
        <taxon>Cellvibrio</taxon>
    </lineage>
</organism>
<feature type="signal peptide" evidence="5">
    <location>
        <begin position="1"/>
        <end position="26"/>
    </location>
</feature>
<dbReference type="InterPro" id="IPR017853">
    <property type="entry name" value="GH"/>
</dbReference>
<keyword evidence="7" id="KW-0326">Glycosidase</keyword>
<dbReference type="PANTHER" id="PTHR11177:SF317">
    <property type="entry name" value="CHITINASE 12-RELATED"/>
    <property type="match status" value="1"/>
</dbReference>
<evidence type="ECO:0000313" key="8">
    <source>
        <dbReference type="Proteomes" id="UP001253595"/>
    </source>
</evidence>
<dbReference type="EC" id="3.2.1.14" evidence="2"/>
<feature type="chain" id="PRO_5047454473" description="chitinase" evidence="5">
    <location>
        <begin position="27"/>
        <end position="376"/>
    </location>
</feature>
<sequence length="376" mass="41891">MKSFLSAVSATFLAFALGACSSPQTAQPQTGTTPASPKIIAYYMGDGSDLQRYNVGQLTHIIYSFLHLNGNQLSFDSDKDKQALQRLVALKKQYPQLKVMLSLGGWGGCETCSDIFNTVENHKVFAQSTLAIIEEYQADGIDLDWEYPTIAGFPGHKYATYDRANFTALIQELRAVFGSRYELSFAAGGFDSFLETAVDWDAIMPLLDNVNLMSYDIVNGATPHTGHHTALYSTPQQKDSTDNAVQFLLRKGVAPEKIIIGTAFYARVWEQVSATNNGLYQPGVHIDGADYKEFATRFNPADGFIYHWDDIAKAPSFYSPSKKIFATFDDKRSLAEKARYVKQHKLGGMMFWQLPHDTDKDGLLDTIYKNLTNTVK</sequence>
<keyword evidence="8" id="KW-1185">Reference proteome</keyword>
<evidence type="ECO:0000256" key="1">
    <source>
        <dbReference type="ARBA" id="ARBA00000822"/>
    </source>
</evidence>
<comment type="caution">
    <text evidence="7">The sequence shown here is derived from an EMBL/GenBank/DDBJ whole genome shotgun (WGS) entry which is preliminary data.</text>
</comment>
<dbReference type="SMART" id="SM00636">
    <property type="entry name" value="Glyco_18"/>
    <property type="match status" value="1"/>
</dbReference>
<dbReference type="GO" id="GO:0008843">
    <property type="term" value="F:endochitinase activity"/>
    <property type="evidence" value="ECO:0007669"/>
    <property type="project" value="UniProtKB-EC"/>
</dbReference>
<keyword evidence="4" id="KW-0624">Polysaccharide degradation</keyword>
<dbReference type="EMBL" id="JAVDVX010000007">
    <property type="protein sequence ID" value="MDR7091599.1"/>
    <property type="molecule type" value="Genomic_DNA"/>
</dbReference>
<dbReference type="CDD" id="cd06548">
    <property type="entry name" value="GH18_chitinase"/>
    <property type="match status" value="1"/>
</dbReference>
<gene>
    <name evidence="7" type="ORF">J2X05_003634</name>
</gene>
<protein>
    <recommendedName>
        <fullName evidence="2">chitinase</fullName>
        <ecNumber evidence="2">3.2.1.14</ecNumber>
    </recommendedName>
</protein>
<dbReference type="InterPro" id="IPR011583">
    <property type="entry name" value="Chitinase_II/V-like_cat"/>
</dbReference>
<dbReference type="InterPro" id="IPR029070">
    <property type="entry name" value="Chitinase_insertion_sf"/>
</dbReference>
<proteinExistence type="predicted"/>
<dbReference type="Gene3D" id="3.10.50.10">
    <property type="match status" value="1"/>
</dbReference>
<dbReference type="Gene3D" id="3.20.20.80">
    <property type="entry name" value="Glycosidases"/>
    <property type="match status" value="1"/>
</dbReference>
<dbReference type="SUPFAM" id="SSF54556">
    <property type="entry name" value="Chitinase insertion domain"/>
    <property type="match status" value="1"/>
</dbReference>
<dbReference type="PROSITE" id="PS51910">
    <property type="entry name" value="GH18_2"/>
    <property type="match status" value="1"/>
</dbReference>
<dbReference type="PROSITE" id="PS51257">
    <property type="entry name" value="PROKAR_LIPOPROTEIN"/>
    <property type="match status" value="1"/>
</dbReference>
<evidence type="ECO:0000256" key="3">
    <source>
        <dbReference type="ARBA" id="ARBA00023024"/>
    </source>
</evidence>
<keyword evidence="3" id="KW-0146">Chitin degradation</keyword>
<comment type="catalytic activity">
    <reaction evidence="1">
        <text>Random endo-hydrolysis of N-acetyl-beta-D-glucosaminide (1-&gt;4)-beta-linkages in chitin and chitodextrins.</text>
        <dbReference type="EC" id="3.2.1.14"/>
    </reaction>
</comment>
<dbReference type="InterPro" id="IPR050314">
    <property type="entry name" value="Glycosyl_Hydrlase_18"/>
</dbReference>
<dbReference type="RefSeq" id="WP_310075058.1">
    <property type="nucleotide sequence ID" value="NZ_JAVDVX010000007.1"/>
</dbReference>
<reference evidence="7 8" key="1">
    <citation type="submission" date="2023-07" db="EMBL/GenBank/DDBJ databases">
        <title>Sorghum-associated microbial communities from plants grown in Nebraska, USA.</title>
        <authorList>
            <person name="Schachtman D."/>
        </authorList>
    </citation>
    <scope>NUCLEOTIDE SEQUENCE [LARGE SCALE GENOMIC DNA]</scope>
    <source>
        <strain evidence="7 8">BE190</strain>
    </source>
</reference>
<evidence type="ECO:0000256" key="4">
    <source>
        <dbReference type="ARBA" id="ARBA00023326"/>
    </source>
</evidence>